<feature type="domain" description="TonB-dependent receptor plug" evidence="15">
    <location>
        <begin position="47"/>
        <end position="156"/>
    </location>
</feature>
<evidence type="ECO:0000256" key="6">
    <source>
        <dbReference type="ARBA" id="ARBA00023004"/>
    </source>
</evidence>
<sequence>MSKTLNLKRLSARRAALPLAVLAVIAGGAQAQIEEVVVTAQKRTENLQETPIAISALTSNDMEKRGILDYDDIVKSMPTLSQTPYPSSDLLILYMRGQGVSDPMQVTSDGSVGLYIDGLYISRPQGALFDLAGLERVEVLRGPQGTLYGRNTTGGAVNLITAKPTGEFGFKQNLSFGSRDYFRSLTTVDLPAIGDLAAKLTVMKRNQDGYVKNAGGADFGMNDQLGGRLALRWDAAEDFTVDYSLETGTLESAPIYYQSTIDTGLYPGYITGEKPSGKTYRPMDLKPSESVFEGHGLTLTWEATDSLTVKSLTGYRELEFDNYQNYAESFTIPAYAFDGIDNRQFSQELQFIGDVGNNLEYIVGLYYFKETSDHYQNYVTDLTPVGGGIVDKDRDVTSIAKSQAIYSQVTWTPPVLDNRLELTLGARYTEDEREATRDFLVNNFPLELNASNKQSFEQFDPSFTVNFLWNDGLSTYAKVSTGYKAGGSSEGSAPGTFDQTFDPEEVTTYELGLKSEWWDRRLQVNTALFYSEFTDMQLAFTADSYDASLVQSYNAGEATVQGAELSVILMPTPDLRLQLEYAYLDPEYDEVIASTGSIFDPVINPLSPYQVGDEIKKLFVVPYSPENSVNLTADYTFWRTASMEANATVNYSYQSKVYDTTPAGPGVPNRDFYSRPSYGLVDARIGFVFDLPRGDTATVALWGRNIFDKEYRQHVIGLGGAVVPTPLGPAGFTFSAVSWAEPATYGIDLIYEY</sequence>
<keyword evidence="4" id="KW-0410">Iron transport</keyword>
<evidence type="ECO:0000256" key="4">
    <source>
        <dbReference type="ARBA" id="ARBA00022496"/>
    </source>
</evidence>
<dbReference type="Gene3D" id="2.40.170.20">
    <property type="entry name" value="TonB-dependent receptor, beta-barrel domain"/>
    <property type="match status" value="1"/>
</dbReference>
<keyword evidence="7" id="KW-0406">Ion transport</keyword>
<dbReference type="AlphaFoldDB" id="A0A7W2YI70"/>
<evidence type="ECO:0000313" key="17">
    <source>
        <dbReference type="Proteomes" id="UP000539350"/>
    </source>
</evidence>
<protein>
    <submittedName>
        <fullName evidence="16">TonB-dependent receptor</fullName>
    </submittedName>
</protein>
<evidence type="ECO:0000256" key="9">
    <source>
        <dbReference type="ARBA" id="ARBA00023136"/>
    </source>
</evidence>
<dbReference type="GO" id="GO:0006826">
    <property type="term" value="P:iron ion transport"/>
    <property type="evidence" value="ECO:0007669"/>
    <property type="project" value="UniProtKB-KW"/>
</dbReference>
<dbReference type="PANTHER" id="PTHR32552:SF81">
    <property type="entry name" value="TONB-DEPENDENT OUTER MEMBRANE RECEPTOR"/>
    <property type="match status" value="1"/>
</dbReference>
<name>A0A7W2YI70_9GAMM</name>
<accession>A0A7W2YI70</accession>
<dbReference type="EMBL" id="JACFXU010000011">
    <property type="protein sequence ID" value="MBA6411727.1"/>
    <property type="molecule type" value="Genomic_DNA"/>
</dbReference>
<keyword evidence="9 11" id="KW-0472">Membrane</keyword>
<evidence type="ECO:0000256" key="8">
    <source>
        <dbReference type="ARBA" id="ARBA00023077"/>
    </source>
</evidence>
<evidence type="ECO:0000256" key="3">
    <source>
        <dbReference type="ARBA" id="ARBA00022452"/>
    </source>
</evidence>
<keyword evidence="17" id="KW-1185">Reference proteome</keyword>
<evidence type="ECO:0000256" key="5">
    <source>
        <dbReference type="ARBA" id="ARBA00022692"/>
    </source>
</evidence>
<dbReference type="RefSeq" id="WP_182168586.1">
    <property type="nucleotide sequence ID" value="NZ_JACFXU010000011.1"/>
</dbReference>
<dbReference type="InterPro" id="IPR000531">
    <property type="entry name" value="Beta-barrel_TonB"/>
</dbReference>
<organism evidence="16 17">
    <name type="scientific">Sediminihaliea albiluteola</name>
    <dbReference type="NCBI Taxonomy" id="2758564"/>
    <lineage>
        <taxon>Bacteria</taxon>
        <taxon>Pseudomonadati</taxon>
        <taxon>Pseudomonadota</taxon>
        <taxon>Gammaproteobacteria</taxon>
        <taxon>Cellvibrionales</taxon>
        <taxon>Halieaceae</taxon>
        <taxon>Sediminihaliea</taxon>
    </lineage>
</organism>
<evidence type="ECO:0000256" key="13">
    <source>
        <dbReference type="SAM" id="SignalP"/>
    </source>
</evidence>
<evidence type="ECO:0000256" key="2">
    <source>
        <dbReference type="ARBA" id="ARBA00022448"/>
    </source>
</evidence>
<dbReference type="PANTHER" id="PTHR32552">
    <property type="entry name" value="FERRICHROME IRON RECEPTOR-RELATED"/>
    <property type="match status" value="1"/>
</dbReference>
<dbReference type="InterPro" id="IPR012910">
    <property type="entry name" value="Plug_dom"/>
</dbReference>
<feature type="signal peptide" evidence="13">
    <location>
        <begin position="1"/>
        <end position="31"/>
    </location>
</feature>
<feature type="chain" id="PRO_5030568287" evidence="13">
    <location>
        <begin position="32"/>
        <end position="753"/>
    </location>
</feature>
<evidence type="ECO:0000256" key="1">
    <source>
        <dbReference type="ARBA" id="ARBA00004571"/>
    </source>
</evidence>
<evidence type="ECO:0000256" key="12">
    <source>
        <dbReference type="RuleBase" id="RU003357"/>
    </source>
</evidence>
<reference evidence="16 17" key="1">
    <citation type="submission" date="2020-07" db="EMBL/GenBank/DDBJ databases">
        <title>Halieaceae bacterium, F7430, whole genome shotgun sequencing project.</title>
        <authorList>
            <person name="Jiang S."/>
            <person name="Liu Z.W."/>
            <person name="Du Z.J."/>
        </authorList>
    </citation>
    <scope>NUCLEOTIDE SEQUENCE [LARGE SCALE GENOMIC DNA]</scope>
    <source>
        <strain evidence="16 17">F7430</strain>
    </source>
</reference>
<comment type="subcellular location">
    <subcellularLocation>
        <location evidence="1 11">Cell outer membrane</location>
        <topology evidence="1 11">Multi-pass membrane protein</topology>
    </subcellularLocation>
</comment>
<evidence type="ECO:0000256" key="11">
    <source>
        <dbReference type="PROSITE-ProRule" id="PRU01360"/>
    </source>
</evidence>
<evidence type="ECO:0000313" key="16">
    <source>
        <dbReference type="EMBL" id="MBA6411727.1"/>
    </source>
</evidence>
<keyword evidence="16" id="KW-0675">Receptor</keyword>
<keyword evidence="13" id="KW-0732">Signal</keyword>
<keyword evidence="5 11" id="KW-0812">Transmembrane</keyword>
<evidence type="ECO:0000256" key="10">
    <source>
        <dbReference type="ARBA" id="ARBA00023237"/>
    </source>
</evidence>
<dbReference type="GO" id="GO:0009279">
    <property type="term" value="C:cell outer membrane"/>
    <property type="evidence" value="ECO:0007669"/>
    <property type="project" value="UniProtKB-SubCell"/>
</dbReference>
<dbReference type="InterPro" id="IPR039426">
    <property type="entry name" value="TonB-dep_rcpt-like"/>
</dbReference>
<comment type="similarity">
    <text evidence="11 12">Belongs to the TonB-dependent receptor family.</text>
</comment>
<dbReference type="Pfam" id="PF07715">
    <property type="entry name" value="Plug"/>
    <property type="match status" value="1"/>
</dbReference>
<comment type="caution">
    <text evidence="16">The sequence shown here is derived from an EMBL/GenBank/DDBJ whole genome shotgun (WGS) entry which is preliminary data.</text>
</comment>
<keyword evidence="2 11" id="KW-0813">Transport</keyword>
<dbReference type="PROSITE" id="PS52016">
    <property type="entry name" value="TONB_DEPENDENT_REC_3"/>
    <property type="match status" value="1"/>
</dbReference>
<evidence type="ECO:0000256" key="7">
    <source>
        <dbReference type="ARBA" id="ARBA00023065"/>
    </source>
</evidence>
<keyword evidence="8 12" id="KW-0798">TonB box</keyword>
<dbReference type="Proteomes" id="UP000539350">
    <property type="component" value="Unassembled WGS sequence"/>
</dbReference>
<evidence type="ECO:0000259" key="15">
    <source>
        <dbReference type="Pfam" id="PF07715"/>
    </source>
</evidence>
<evidence type="ECO:0000259" key="14">
    <source>
        <dbReference type="Pfam" id="PF00593"/>
    </source>
</evidence>
<keyword evidence="6" id="KW-0408">Iron</keyword>
<dbReference type="Pfam" id="PF00593">
    <property type="entry name" value="TonB_dep_Rec_b-barrel"/>
    <property type="match status" value="1"/>
</dbReference>
<gene>
    <name evidence="16" type="ORF">H2508_01185</name>
</gene>
<proteinExistence type="inferred from homology"/>
<keyword evidence="3 11" id="KW-1134">Transmembrane beta strand</keyword>
<keyword evidence="10 11" id="KW-0998">Cell outer membrane</keyword>
<dbReference type="InterPro" id="IPR036942">
    <property type="entry name" value="Beta-barrel_TonB_sf"/>
</dbReference>
<feature type="domain" description="TonB-dependent receptor-like beta-barrel" evidence="14">
    <location>
        <begin position="258"/>
        <end position="706"/>
    </location>
</feature>
<dbReference type="CDD" id="cd01347">
    <property type="entry name" value="ligand_gated_channel"/>
    <property type="match status" value="1"/>
</dbReference>
<dbReference type="SUPFAM" id="SSF56935">
    <property type="entry name" value="Porins"/>
    <property type="match status" value="1"/>
</dbReference>